<proteinExistence type="predicted"/>
<dbReference type="AlphaFoldDB" id="A0A5N6E6T5"/>
<keyword evidence="2" id="KW-1185">Reference proteome</keyword>
<sequence>MSTSTALHSSLNNLSTALQNLMAKAGSISEAIGRHLSVVEAFTQKVQDSSNAFSELVEKIVIISRRVEELECSFHEKMDNMSKTVDGLRW</sequence>
<evidence type="ECO:0000313" key="2">
    <source>
        <dbReference type="Proteomes" id="UP000326799"/>
    </source>
</evidence>
<gene>
    <name evidence="1" type="ORF">BDV33DRAFT_210798</name>
</gene>
<organism evidence="1 2">
    <name type="scientific">Aspergillus novoparasiticus</name>
    <dbReference type="NCBI Taxonomy" id="986946"/>
    <lineage>
        <taxon>Eukaryota</taxon>
        <taxon>Fungi</taxon>
        <taxon>Dikarya</taxon>
        <taxon>Ascomycota</taxon>
        <taxon>Pezizomycotina</taxon>
        <taxon>Eurotiomycetes</taxon>
        <taxon>Eurotiomycetidae</taxon>
        <taxon>Eurotiales</taxon>
        <taxon>Aspergillaceae</taxon>
        <taxon>Aspergillus</taxon>
        <taxon>Aspergillus subgen. Circumdati</taxon>
    </lineage>
</organism>
<evidence type="ECO:0000313" key="1">
    <source>
        <dbReference type="EMBL" id="KAB8212835.1"/>
    </source>
</evidence>
<dbReference type="Proteomes" id="UP000326799">
    <property type="component" value="Unassembled WGS sequence"/>
</dbReference>
<dbReference type="EMBL" id="ML733840">
    <property type="protein sequence ID" value="KAB8212835.1"/>
    <property type="molecule type" value="Genomic_DNA"/>
</dbReference>
<protein>
    <submittedName>
        <fullName evidence="1">Uncharacterized protein</fullName>
    </submittedName>
</protein>
<accession>A0A5N6E6T5</accession>
<reference evidence="1 2" key="1">
    <citation type="submission" date="2019-04" db="EMBL/GenBank/DDBJ databases">
        <title>Fungal friends and foes A comparative genomics study of 23 Aspergillus species from section Flavi.</title>
        <authorList>
            <consortium name="DOE Joint Genome Institute"/>
            <person name="Kjaerbolling I."/>
            <person name="Vesth T.C."/>
            <person name="Frisvad J.C."/>
            <person name="Nybo J.L."/>
            <person name="Theobald S."/>
            <person name="Kildgaard S."/>
            <person name="Petersen T.I."/>
            <person name="Kuo A."/>
            <person name="Sato A."/>
            <person name="Lyhne E.K."/>
            <person name="Kogle M.E."/>
            <person name="Wiebenga A."/>
            <person name="Kun R.S."/>
            <person name="Lubbers R.J."/>
            <person name="Makela M.R."/>
            <person name="Barry K."/>
            <person name="Chovatia M."/>
            <person name="Clum A."/>
            <person name="Daum C."/>
            <person name="Haridas S."/>
            <person name="He G."/>
            <person name="LaButti K."/>
            <person name="Lipzen A."/>
            <person name="Mondo S."/>
            <person name="Pangilinan J."/>
            <person name="Riley R."/>
            <person name="Salamov A."/>
            <person name="Simmons B.A."/>
            <person name="Magnuson J.K."/>
            <person name="Henrissat B."/>
            <person name="Mortensen U.H."/>
            <person name="Larsen T.O."/>
            <person name="De vries R.P."/>
            <person name="Grigoriev I.V."/>
            <person name="Machida M."/>
            <person name="Baker S.E."/>
            <person name="Andersen M.R."/>
        </authorList>
    </citation>
    <scope>NUCLEOTIDE SEQUENCE [LARGE SCALE GENOMIC DNA]</scope>
    <source>
        <strain evidence="1 2">CBS 126849</strain>
    </source>
</reference>
<name>A0A5N6E6T5_9EURO</name>